<organism evidence="2 3">
    <name type="scientific">Penicillium italicum</name>
    <name type="common">Blue mold</name>
    <dbReference type="NCBI Taxonomy" id="40296"/>
    <lineage>
        <taxon>Eukaryota</taxon>
        <taxon>Fungi</taxon>
        <taxon>Dikarya</taxon>
        <taxon>Ascomycota</taxon>
        <taxon>Pezizomycotina</taxon>
        <taxon>Eurotiomycetes</taxon>
        <taxon>Eurotiomycetidae</taxon>
        <taxon>Eurotiales</taxon>
        <taxon>Aspergillaceae</taxon>
        <taxon>Penicillium</taxon>
    </lineage>
</organism>
<evidence type="ECO:0000259" key="1">
    <source>
        <dbReference type="PROSITE" id="PS51144"/>
    </source>
</evidence>
<protein>
    <submittedName>
        <fullName evidence="2">Alpha carbonic anhydrase</fullName>
    </submittedName>
</protein>
<comment type="caution">
    <text evidence="2">The sequence shown here is derived from an EMBL/GenBank/DDBJ whole genome shotgun (WGS) entry which is preliminary data.</text>
</comment>
<reference evidence="2 3" key="1">
    <citation type="journal article" date="2015" name="Mol. Plant Microbe Interact.">
        <title>Genome, transcriptome, and functional analyses of Penicillium expansum provide new insights into secondary metabolism and pathogenicity.</title>
        <authorList>
            <person name="Ballester A.R."/>
            <person name="Marcet-Houben M."/>
            <person name="Levin E."/>
            <person name="Sela N."/>
            <person name="Selma-Lazaro C."/>
            <person name="Carmona L."/>
            <person name="Wisniewski M."/>
            <person name="Droby S."/>
            <person name="Gonzalez-Candelas L."/>
            <person name="Gabaldon T."/>
        </authorList>
    </citation>
    <scope>NUCLEOTIDE SEQUENCE [LARGE SCALE GENOMIC DNA]</scope>
    <source>
        <strain evidence="2 3">PHI-1</strain>
    </source>
</reference>
<evidence type="ECO:0000313" key="3">
    <source>
        <dbReference type="Proteomes" id="UP000030104"/>
    </source>
</evidence>
<dbReference type="PROSITE" id="PS51144">
    <property type="entry name" value="ALPHA_CA_2"/>
    <property type="match status" value="1"/>
</dbReference>
<feature type="domain" description="Alpha-carbonic anhydrase" evidence="1">
    <location>
        <begin position="1"/>
        <end position="44"/>
    </location>
</feature>
<dbReference type="AlphaFoldDB" id="A0A0A2KTH1"/>
<name>A0A0A2KTH1_PENIT</name>
<dbReference type="Proteomes" id="UP000030104">
    <property type="component" value="Unassembled WGS sequence"/>
</dbReference>
<dbReference type="InterPro" id="IPR001148">
    <property type="entry name" value="CA_dom"/>
</dbReference>
<gene>
    <name evidence="2" type="ORF">PITC_064030</name>
</gene>
<accession>A0A0A2KTH1</accession>
<sequence>MIRHSSYYIYRGLIHTPPLGNRTPLWQITDERGPYRQLCKQKST</sequence>
<dbReference type="EMBL" id="JQGA01001272">
    <property type="protein sequence ID" value="KGO67640.1"/>
    <property type="molecule type" value="Genomic_DNA"/>
</dbReference>
<evidence type="ECO:0000313" key="2">
    <source>
        <dbReference type="EMBL" id="KGO67640.1"/>
    </source>
</evidence>
<dbReference type="HOGENOM" id="CLU_3224768_0_0_1"/>
<keyword evidence="3" id="KW-1185">Reference proteome</keyword>
<proteinExistence type="predicted"/>